<dbReference type="InterPro" id="IPR011250">
    <property type="entry name" value="OMP/PagP_B-barrel"/>
</dbReference>
<feature type="chain" id="PRO_5012737448" evidence="5">
    <location>
        <begin position="24"/>
        <end position="233"/>
    </location>
</feature>
<evidence type="ECO:0000313" key="7">
    <source>
        <dbReference type="EMBL" id="SMX44508.1"/>
    </source>
</evidence>
<evidence type="ECO:0000256" key="4">
    <source>
        <dbReference type="ARBA" id="ARBA00038306"/>
    </source>
</evidence>
<dbReference type="OrthoDB" id="268975at2"/>
<protein>
    <submittedName>
        <fullName evidence="7">Autotransporter beta-domain protein</fullName>
    </submittedName>
</protein>
<dbReference type="Proteomes" id="UP000202485">
    <property type="component" value="Unassembled WGS sequence"/>
</dbReference>
<evidence type="ECO:0000256" key="5">
    <source>
        <dbReference type="SAM" id="SignalP"/>
    </source>
</evidence>
<sequence>MLFPRLALLTVSTLTITTSAALAGSNLPTSPDAQVVSSAPAVFDWNGFYAGAQFGYLDTDVDLDVSPQFTARPDADGGELGIFAGYNWQPGGPWVYGIEAEYNSSNADGSDSQSFAPIANIDYDAEINSTAAIRGRVGFAADRTLLYLSAGWAYVDYDVEQKITGIVNSTGSGGGSEGGWTLGAGLEYAFSEQWVGRVDYRYSDFDGSTSLDGTKTDVDLSSHQIRFGIAMRF</sequence>
<proteinExistence type="inferred from homology"/>
<comment type="subcellular location">
    <subcellularLocation>
        <location evidence="1">Membrane</location>
    </subcellularLocation>
</comment>
<dbReference type="InterPro" id="IPR027385">
    <property type="entry name" value="Beta-barrel_OMP"/>
</dbReference>
<dbReference type="PANTHER" id="PTHR34001">
    <property type="entry name" value="BLL7405 PROTEIN"/>
    <property type="match status" value="1"/>
</dbReference>
<evidence type="ECO:0000259" key="6">
    <source>
        <dbReference type="Pfam" id="PF13505"/>
    </source>
</evidence>
<evidence type="ECO:0000256" key="1">
    <source>
        <dbReference type="ARBA" id="ARBA00004370"/>
    </source>
</evidence>
<dbReference type="PANTHER" id="PTHR34001:SF3">
    <property type="entry name" value="BLL7405 PROTEIN"/>
    <property type="match status" value="1"/>
</dbReference>
<dbReference type="InterPro" id="IPR051692">
    <property type="entry name" value="OMP-like"/>
</dbReference>
<dbReference type="EMBL" id="FXYG01000003">
    <property type="protein sequence ID" value="SMX44508.1"/>
    <property type="molecule type" value="Genomic_DNA"/>
</dbReference>
<dbReference type="GO" id="GO:0016020">
    <property type="term" value="C:membrane"/>
    <property type="evidence" value="ECO:0007669"/>
    <property type="project" value="UniProtKB-SubCell"/>
</dbReference>
<keyword evidence="2 5" id="KW-0732">Signal</keyword>
<dbReference type="RefSeq" id="WP_093963978.1">
    <property type="nucleotide sequence ID" value="NZ_FXYG01000003.1"/>
</dbReference>
<gene>
    <name evidence="7" type="ORF">RUA8715_02465</name>
</gene>
<dbReference type="AlphaFoldDB" id="A0A238KP45"/>
<evidence type="ECO:0000256" key="2">
    <source>
        <dbReference type="ARBA" id="ARBA00022729"/>
    </source>
</evidence>
<accession>A0A238KP45</accession>
<feature type="signal peptide" evidence="5">
    <location>
        <begin position="1"/>
        <end position="23"/>
    </location>
</feature>
<organism evidence="7 8">
    <name type="scientific">Ruegeria arenilitoris</name>
    <dbReference type="NCBI Taxonomy" id="1173585"/>
    <lineage>
        <taxon>Bacteria</taxon>
        <taxon>Pseudomonadati</taxon>
        <taxon>Pseudomonadota</taxon>
        <taxon>Alphaproteobacteria</taxon>
        <taxon>Rhodobacterales</taxon>
        <taxon>Roseobacteraceae</taxon>
        <taxon>Ruegeria</taxon>
    </lineage>
</organism>
<comment type="similarity">
    <text evidence="4">Belongs to the Omp25/RopB family.</text>
</comment>
<evidence type="ECO:0000313" key="8">
    <source>
        <dbReference type="Proteomes" id="UP000202485"/>
    </source>
</evidence>
<dbReference type="SUPFAM" id="SSF56925">
    <property type="entry name" value="OMPA-like"/>
    <property type="match status" value="1"/>
</dbReference>
<keyword evidence="8" id="KW-1185">Reference proteome</keyword>
<dbReference type="Gene3D" id="2.40.160.20">
    <property type="match status" value="1"/>
</dbReference>
<name>A0A238KP45_9RHOB</name>
<evidence type="ECO:0000256" key="3">
    <source>
        <dbReference type="ARBA" id="ARBA00023136"/>
    </source>
</evidence>
<feature type="domain" description="Outer membrane protein beta-barrel" evidence="6">
    <location>
        <begin position="38"/>
        <end position="233"/>
    </location>
</feature>
<dbReference type="Pfam" id="PF13505">
    <property type="entry name" value="OMP_b-brl"/>
    <property type="match status" value="1"/>
</dbReference>
<reference evidence="8" key="1">
    <citation type="submission" date="2017-05" db="EMBL/GenBank/DDBJ databases">
        <authorList>
            <person name="Rodrigo-Torres L."/>
            <person name="Arahal R. D."/>
            <person name="Lucena T."/>
        </authorList>
    </citation>
    <scope>NUCLEOTIDE SEQUENCE [LARGE SCALE GENOMIC DNA]</scope>
    <source>
        <strain evidence="8">CECT 8715</strain>
    </source>
</reference>
<keyword evidence="3" id="KW-0472">Membrane</keyword>